<feature type="compositionally biased region" description="Polar residues" evidence="5">
    <location>
        <begin position="75"/>
        <end position="93"/>
    </location>
</feature>
<evidence type="ECO:0000256" key="5">
    <source>
        <dbReference type="SAM" id="MobiDB-lite"/>
    </source>
</evidence>
<dbReference type="Proteomes" id="UP000292447">
    <property type="component" value="Chromosome II"/>
</dbReference>
<dbReference type="GO" id="GO:0006334">
    <property type="term" value="P:nucleosome assembly"/>
    <property type="evidence" value="ECO:0007669"/>
    <property type="project" value="TreeGrafter"/>
</dbReference>
<keyword evidence="3" id="KW-0234">DNA repair</keyword>
<dbReference type="GO" id="GO:0033186">
    <property type="term" value="C:CAF-1 complex"/>
    <property type="evidence" value="ECO:0007669"/>
    <property type="project" value="TreeGrafter"/>
</dbReference>
<comment type="subcellular location">
    <subcellularLocation>
        <location evidence="1">Nucleus</location>
    </subcellularLocation>
</comment>
<dbReference type="Pfam" id="PF21796">
    <property type="entry name" value="Cac1_C"/>
    <property type="match status" value="1"/>
</dbReference>
<keyword evidence="9" id="KW-1185">Reference proteome</keyword>
<name>A0A4P6XKV2_9ASCO</name>
<feature type="compositionally biased region" description="Acidic residues" evidence="5">
    <location>
        <begin position="499"/>
        <end position="537"/>
    </location>
</feature>
<accession>A0A4P6XKV2</accession>
<dbReference type="Pfam" id="PF12253">
    <property type="entry name" value="CAF1A_dimeriz"/>
    <property type="match status" value="1"/>
</dbReference>
<gene>
    <name evidence="8" type="primary">MPUL0B11910</name>
    <name evidence="8" type="ORF">METSCH_B11910</name>
</gene>
<feature type="domain" description="Chromatin assembly factor 1 subunit A dimerization" evidence="6">
    <location>
        <begin position="454"/>
        <end position="530"/>
    </location>
</feature>
<dbReference type="EMBL" id="CP034457">
    <property type="protein sequence ID" value="QBM87977.1"/>
    <property type="molecule type" value="Genomic_DNA"/>
</dbReference>
<feature type="region of interest" description="Disordered" evidence="5">
    <location>
        <begin position="499"/>
        <end position="541"/>
    </location>
</feature>
<keyword evidence="4" id="KW-0539">Nucleus</keyword>
<dbReference type="InterPro" id="IPR022043">
    <property type="entry name" value="CAF1A_DD"/>
</dbReference>
<evidence type="ECO:0000256" key="3">
    <source>
        <dbReference type="ARBA" id="ARBA00023204"/>
    </source>
</evidence>
<evidence type="ECO:0000256" key="2">
    <source>
        <dbReference type="ARBA" id="ARBA00022763"/>
    </source>
</evidence>
<feature type="region of interest" description="Disordered" evidence="5">
    <location>
        <begin position="57"/>
        <end position="312"/>
    </location>
</feature>
<keyword evidence="2" id="KW-0227">DNA damage</keyword>
<dbReference type="GO" id="GO:0006281">
    <property type="term" value="P:DNA repair"/>
    <property type="evidence" value="ECO:0007669"/>
    <property type="project" value="UniProtKB-KW"/>
</dbReference>
<dbReference type="PANTHER" id="PTHR15272:SF0">
    <property type="entry name" value="CHROMATIN ASSEMBLY FACTOR 1 SUBUNIT A"/>
    <property type="match status" value="1"/>
</dbReference>
<dbReference type="STRING" id="2163413.A0A4P6XKV2"/>
<feature type="compositionally biased region" description="Polar residues" evidence="5">
    <location>
        <begin position="169"/>
        <end position="180"/>
    </location>
</feature>
<protein>
    <submittedName>
        <fullName evidence="8">Chromatin assembly factor 1 subunit A</fullName>
    </submittedName>
</protein>
<evidence type="ECO:0000313" key="8">
    <source>
        <dbReference type="EMBL" id="QBM87977.1"/>
    </source>
</evidence>
<evidence type="ECO:0000259" key="6">
    <source>
        <dbReference type="Pfam" id="PF12253"/>
    </source>
</evidence>
<sequence>MDTTAESQKQTKLDAFLLKRNPVDALHGAKSLGGEIHGPNRVESLEKSEQIKVIHNDLAANEESVSKSPKEPLESANSNLQSTNTISDASGENNAIEIGSVSPEPCQSPPLKRKFETSIAIDNEATHTIPEAGALEKSDTKRLKPQASNDKNIEITPAPAENKAETEENSVSQEFTSAATETPLLASEPESATPTSDHLQPEKLTKRQEERLAKQKLREAERLERERKKEEERKQKQEEREKKELERKQKREALEKEKQEKREQEQLRKEQRRLKMEEEKKAKELERLAKEKERKQKEEERKRAEEAKERNQMKISNFFTVKSAAKEKSSSSSLLTVNAETKAAPKLEVTKDTKEVSSQNSYREDFLPFFQKSNVLLASNAPLSPDLLATTMSKFDTEIGNDKCSPDISHILKTLEAKPPKTFTNSQQMVDALNSSQMTESALYDLVRNLPPIKYLQFYENAKPPYVGTWCSDKHIATKILPARPLDMSVTGFDYNYDSDLDWQEGDEGEEEDIDDLDEGDEEEEDAEDDEMEDFVEASETNKRGHIGPLQSVCIWNDGTRNELFDGLKYERLHWDIEFPIDPFKDYWSVKKEPREEESPIKSETKQSSSLQQVHIAVPVKLAPDKSQAPNVLTPQKPVIKDEKVVQSLVDFIKKNSDFSIGTLSELAKKEFKVFTKSILKHTIQEIAVYNKKKSQWEIKGENSG</sequence>
<evidence type="ECO:0000256" key="1">
    <source>
        <dbReference type="ARBA" id="ARBA00004123"/>
    </source>
</evidence>
<dbReference type="AlphaFoldDB" id="A0A4P6XKV2"/>
<evidence type="ECO:0000259" key="7">
    <source>
        <dbReference type="Pfam" id="PF21796"/>
    </source>
</evidence>
<reference evidence="9" key="1">
    <citation type="submission" date="2019-03" db="EMBL/GenBank/DDBJ databases">
        <title>Snf2 controls pulcherriminic acid biosynthesis and connects pigmentation and antifungal activity of the yeast Metschnikowia pulcherrima.</title>
        <authorList>
            <person name="Gore-Lloyd D."/>
            <person name="Sumann I."/>
            <person name="Brachmann A.O."/>
            <person name="Schneeberger K."/>
            <person name="Ortiz-Merino R.A."/>
            <person name="Moreno-Beltran M."/>
            <person name="Schlaefli M."/>
            <person name="Kirner P."/>
            <person name="Santos Kron A."/>
            <person name="Wolfe K.H."/>
            <person name="Piel J."/>
            <person name="Ahrens C.H."/>
            <person name="Henk D."/>
            <person name="Freimoser F.M."/>
        </authorList>
    </citation>
    <scope>NUCLEOTIDE SEQUENCE [LARGE SCALE GENOMIC DNA]</scope>
    <source>
        <strain evidence="9">APC 1.2</strain>
    </source>
</reference>
<organism evidence="8 9">
    <name type="scientific">Metschnikowia aff. pulcherrima</name>
    <dbReference type="NCBI Taxonomy" id="2163413"/>
    <lineage>
        <taxon>Eukaryota</taxon>
        <taxon>Fungi</taxon>
        <taxon>Dikarya</taxon>
        <taxon>Ascomycota</taxon>
        <taxon>Saccharomycotina</taxon>
        <taxon>Pichiomycetes</taxon>
        <taxon>Metschnikowiaceae</taxon>
        <taxon>Metschnikowia</taxon>
    </lineage>
</organism>
<evidence type="ECO:0000256" key="4">
    <source>
        <dbReference type="ARBA" id="ARBA00023242"/>
    </source>
</evidence>
<feature type="compositionally biased region" description="Basic and acidic residues" evidence="5">
    <location>
        <begin position="199"/>
        <end position="312"/>
    </location>
</feature>
<dbReference type="PANTHER" id="PTHR15272">
    <property type="entry name" value="CHROMATIN ASSEMBLY FACTOR 1 SUBUNIT A CAF-1 SUBUNIT A"/>
    <property type="match status" value="1"/>
</dbReference>
<proteinExistence type="predicted"/>
<feature type="compositionally biased region" description="Basic and acidic residues" evidence="5">
    <location>
        <begin position="64"/>
        <end position="73"/>
    </location>
</feature>
<dbReference type="InterPro" id="IPR048800">
    <property type="entry name" value="Cac1-like_C"/>
</dbReference>
<feature type="domain" description="Chromatin assembly factor 1 subunit Cac1-like C-terminal" evidence="7">
    <location>
        <begin position="648"/>
        <end position="699"/>
    </location>
</feature>
<evidence type="ECO:0000313" key="9">
    <source>
        <dbReference type="Proteomes" id="UP000292447"/>
    </source>
</evidence>
<dbReference type="GO" id="GO:0005634">
    <property type="term" value="C:nucleus"/>
    <property type="evidence" value="ECO:0007669"/>
    <property type="project" value="UniProtKB-SubCell"/>
</dbReference>